<dbReference type="RefSeq" id="WP_311423229.1">
    <property type="nucleotide sequence ID" value="NZ_JAVREH010000013.1"/>
</dbReference>
<protein>
    <submittedName>
        <fullName evidence="2">DUF4012 domain-containing protein</fullName>
    </submittedName>
</protein>
<proteinExistence type="predicted"/>
<keyword evidence="3" id="KW-1185">Reference proteome</keyword>
<dbReference type="EMBL" id="JAVREH010000013">
    <property type="protein sequence ID" value="MDT0262078.1"/>
    <property type="molecule type" value="Genomic_DNA"/>
</dbReference>
<keyword evidence="1" id="KW-0472">Membrane</keyword>
<keyword evidence="1" id="KW-1133">Transmembrane helix</keyword>
<dbReference type="InterPro" id="IPR025101">
    <property type="entry name" value="DUF4012"/>
</dbReference>
<gene>
    <name evidence="2" type="ORF">RM423_11795</name>
</gene>
<keyword evidence="1" id="KW-0812">Transmembrane</keyword>
<organism evidence="2 3">
    <name type="scientific">Jatrophihabitans lederbergiae</name>
    <dbReference type="NCBI Taxonomy" id="3075547"/>
    <lineage>
        <taxon>Bacteria</taxon>
        <taxon>Bacillati</taxon>
        <taxon>Actinomycetota</taxon>
        <taxon>Actinomycetes</taxon>
        <taxon>Jatrophihabitantales</taxon>
        <taxon>Jatrophihabitantaceae</taxon>
        <taxon>Jatrophihabitans</taxon>
    </lineage>
</organism>
<evidence type="ECO:0000313" key="3">
    <source>
        <dbReference type="Proteomes" id="UP001183176"/>
    </source>
</evidence>
<dbReference type="Pfam" id="PF13196">
    <property type="entry name" value="DUF4012"/>
    <property type="match status" value="1"/>
</dbReference>
<dbReference type="Proteomes" id="UP001183176">
    <property type="component" value="Unassembled WGS sequence"/>
</dbReference>
<feature type="transmembrane region" description="Helical" evidence="1">
    <location>
        <begin position="27"/>
        <end position="48"/>
    </location>
</feature>
<reference evidence="3" key="1">
    <citation type="submission" date="2023-07" db="EMBL/GenBank/DDBJ databases">
        <title>30 novel species of actinomycetes from the DSMZ collection.</title>
        <authorList>
            <person name="Nouioui I."/>
        </authorList>
    </citation>
    <scope>NUCLEOTIDE SEQUENCE [LARGE SCALE GENOMIC DNA]</scope>
    <source>
        <strain evidence="3">DSM 44399</strain>
    </source>
</reference>
<evidence type="ECO:0000256" key="1">
    <source>
        <dbReference type="SAM" id="Phobius"/>
    </source>
</evidence>
<sequence>MLRVALSTVSELDSVRASAWSPARKRLFGLAAAMVAAVAVLAAAWLLVTALAARQQLNEVRGEEVRLRAQIVAGDLNSAAATAAAVAQHARRAHQLTTGPVWAVAAGMPVLGEPLAVVRAITSAVDRLGQTALPQLVTARQRLDPARLRRPDGSINLSEIAAITPELDTARRTVDSATDGVRATPRHTWLSSIDRMRAEALSQLGSLDHSVKSADMAARIMPGMLGEHGPKRYFVAFQNEAEARGTGGLPGSFAILEADRGAVHFTRFENDSAMNGVSAHVEFGHDYDQLYAGAGTTTMYGNGNLSPHFPYAAQIWSSMWLKARGEHLDGVIAVDPTALSYLLAVTGPAPLADKSTVSAENIVALTQSTAYTRFAGDGADNLARRRYLLDIARVASKKILDPHADTAGLTAAIAKAVGERRVLVWSADPQTQALLEATAVSGSIPVTTAPYIGLSIVNDGGNKLDYYLDRKLTWTRTGCGPSRDVTVAITLTNHAPARGLSSYVTGRSDRHSYPVNAGDNRLEVSYLASTAAILRSVSVESRPATAGLGTQRGHPLYTVDLELPRGTSHTIEFRLSEPAGSGEPLVLRQPLVRPLSVTIHDSRCD</sequence>
<name>A0ABU2JBH0_9ACTN</name>
<accession>A0ABU2JBH0</accession>
<comment type="caution">
    <text evidence="2">The sequence shown here is derived from an EMBL/GenBank/DDBJ whole genome shotgun (WGS) entry which is preliminary data.</text>
</comment>
<evidence type="ECO:0000313" key="2">
    <source>
        <dbReference type="EMBL" id="MDT0262078.1"/>
    </source>
</evidence>